<evidence type="ECO:0000256" key="1">
    <source>
        <dbReference type="SAM" id="SignalP"/>
    </source>
</evidence>
<evidence type="ECO:0000313" key="2">
    <source>
        <dbReference type="EMBL" id="KAJ1198212.1"/>
    </source>
</evidence>
<gene>
    <name evidence="2" type="ORF">NDU88_002056</name>
</gene>
<protein>
    <submittedName>
        <fullName evidence="2">Uncharacterized protein</fullName>
    </submittedName>
</protein>
<sequence length="158" mass="17581">MQLPWDGRQQVFTVLILRMLWSTTCPPSFCLARSWPSWPSRIHKRLEVAITVALGAKNNMEQGSEAPGGVSLLQCKRSLGRPVLSLLESGRAVHLLQPHAGAVLNPEEMQLADVLMSVVIANYAGVQKLGCPILKVTMLLGSWRLEYCYIVTEELELR</sequence>
<dbReference type="Proteomes" id="UP001066276">
    <property type="component" value="Chromosome 2_1"/>
</dbReference>
<evidence type="ECO:0000313" key="3">
    <source>
        <dbReference type="Proteomes" id="UP001066276"/>
    </source>
</evidence>
<keyword evidence="3" id="KW-1185">Reference proteome</keyword>
<feature type="signal peptide" evidence="1">
    <location>
        <begin position="1"/>
        <end position="32"/>
    </location>
</feature>
<comment type="caution">
    <text evidence="2">The sequence shown here is derived from an EMBL/GenBank/DDBJ whole genome shotgun (WGS) entry which is preliminary data.</text>
</comment>
<feature type="chain" id="PRO_5043574722" evidence="1">
    <location>
        <begin position="33"/>
        <end position="158"/>
    </location>
</feature>
<accession>A0AAV7VDH4</accession>
<name>A0AAV7VDH4_PLEWA</name>
<keyword evidence="1" id="KW-0732">Signal</keyword>
<dbReference type="EMBL" id="JANPWB010000003">
    <property type="protein sequence ID" value="KAJ1198212.1"/>
    <property type="molecule type" value="Genomic_DNA"/>
</dbReference>
<proteinExistence type="predicted"/>
<organism evidence="2 3">
    <name type="scientific">Pleurodeles waltl</name>
    <name type="common">Iberian ribbed newt</name>
    <dbReference type="NCBI Taxonomy" id="8319"/>
    <lineage>
        <taxon>Eukaryota</taxon>
        <taxon>Metazoa</taxon>
        <taxon>Chordata</taxon>
        <taxon>Craniata</taxon>
        <taxon>Vertebrata</taxon>
        <taxon>Euteleostomi</taxon>
        <taxon>Amphibia</taxon>
        <taxon>Batrachia</taxon>
        <taxon>Caudata</taxon>
        <taxon>Salamandroidea</taxon>
        <taxon>Salamandridae</taxon>
        <taxon>Pleurodelinae</taxon>
        <taxon>Pleurodeles</taxon>
    </lineage>
</organism>
<reference evidence="2" key="1">
    <citation type="journal article" date="2022" name="bioRxiv">
        <title>Sequencing and chromosome-scale assembly of the giantPleurodeles waltlgenome.</title>
        <authorList>
            <person name="Brown T."/>
            <person name="Elewa A."/>
            <person name="Iarovenko S."/>
            <person name="Subramanian E."/>
            <person name="Araus A.J."/>
            <person name="Petzold A."/>
            <person name="Susuki M."/>
            <person name="Suzuki K.-i.T."/>
            <person name="Hayashi T."/>
            <person name="Toyoda A."/>
            <person name="Oliveira C."/>
            <person name="Osipova E."/>
            <person name="Leigh N.D."/>
            <person name="Simon A."/>
            <person name="Yun M.H."/>
        </authorList>
    </citation>
    <scope>NUCLEOTIDE SEQUENCE</scope>
    <source>
        <strain evidence="2">20211129_DDA</strain>
        <tissue evidence="2">Liver</tissue>
    </source>
</reference>
<dbReference type="AlphaFoldDB" id="A0AAV7VDH4"/>